<dbReference type="EMBL" id="UGQS01000002">
    <property type="protein sequence ID" value="STZ77334.1"/>
    <property type="molecule type" value="Genomic_DNA"/>
</dbReference>
<dbReference type="Proteomes" id="UP000254651">
    <property type="component" value="Unassembled WGS sequence"/>
</dbReference>
<gene>
    <name evidence="2" type="ORF">NCTC10295_02151</name>
    <name evidence="3" type="ORF">NCTC10295_02343</name>
</gene>
<evidence type="ECO:0000256" key="1">
    <source>
        <dbReference type="SAM" id="Phobius"/>
    </source>
</evidence>
<keyword evidence="4" id="KW-1185">Reference proteome</keyword>
<proteinExistence type="predicted"/>
<protein>
    <submittedName>
        <fullName evidence="2">Phage associated protein</fullName>
    </submittedName>
</protein>
<keyword evidence="1" id="KW-1133">Transmembrane helix</keyword>
<keyword evidence="1" id="KW-0472">Membrane</keyword>
<dbReference type="AlphaFoldDB" id="A0A378UIX2"/>
<evidence type="ECO:0000313" key="3">
    <source>
        <dbReference type="EMBL" id="STZ83007.1"/>
    </source>
</evidence>
<name>A0A378UIX2_BERDE</name>
<keyword evidence="1" id="KW-0812">Transmembrane</keyword>
<evidence type="ECO:0000313" key="2">
    <source>
        <dbReference type="EMBL" id="STZ77334.1"/>
    </source>
</evidence>
<organism evidence="2 4">
    <name type="scientific">Bergeriella denitrificans</name>
    <name type="common">Neisseria denitrificans</name>
    <dbReference type="NCBI Taxonomy" id="494"/>
    <lineage>
        <taxon>Bacteria</taxon>
        <taxon>Pseudomonadati</taxon>
        <taxon>Pseudomonadota</taxon>
        <taxon>Betaproteobacteria</taxon>
        <taxon>Neisseriales</taxon>
        <taxon>Neisseriaceae</taxon>
        <taxon>Bergeriella</taxon>
    </lineage>
</organism>
<sequence>MDEWKLLFTHTGILFAMIGSVVGSFHSAKTQDDGWRRTLMEIIIGIYAAAAIAERYLPDVGVWQCGLAGVGAGLITGYALEAFDAVAPKAVRNILSGVFARLADMLGTLAGRK</sequence>
<accession>A0A378UIX2</accession>
<evidence type="ECO:0000313" key="4">
    <source>
        <dbReference type="Proteomes" id="UP000254651"/>
    </source>
</evidence>
<feature type="transmembrane region" description="Helical" evidence="1">
    <location>
        <begin position="6"/>
        <end position="26"/>
    </location>
</feature>
<dbReference type="EMBL" id="UGQS01000003">
    <property type="protein sequence ID" value="STZ83007.1"/>
    <property type="molecule type" value="Genomic_DNA"/>
</dbReference>
<reference evidence="2 4" key="1">
    <citation type="submission" date="2018-06" db="EMBL/GenBank/DDBJ databases">
        <authorList>
            <consortium name="Pathogen Informatics"/>
            <person name="Doyle S."/>
        </authorList>
    </citation>
    <scope>NUCLEOTIDE SEQUENCE [LARGE SCALE GENOMIC DNA]</scope>
    <source>
        <strain evidence="2 4">NCTC10295</strain>
    </source>
</reference>